<dbReference type="CDD" id="cd06171">
    <property type="entry name" value="Sigma70_r4"/>
    <property type="match status" value="1"/>
</dbReference>
<evidence type="ECO:0000259" key="9">
    <source>
        <dbReference type="Pfam" id="PF08281"/>
    </source>
</evidence>
<comment type="similarity">
    <text evidence="1 6">Belongs to the sigma-70 factor family. ECF subfamily.</text>
</comment>
<dbReference type="InterPro" id="IPR039425">
    <property type="entry name" value="RNA_pol_sigma-70-like"/>
</dbReference>
<feature type="region of interest" description="Disordered" evidence="7">
    <location>
        <begin position="1"/>
        <end position="20"/>
    </location>
</feature>
<keyword evidence="11" id="KW-1185">Reference proteome</keyword>
<dbReference type="InterPro" id="IPR013325">
    <property type="entry name" value="RNA_pol_sigma_r2"/>
</dbReference>
<sequence length="208" mass="23282">MKVTDTDTDTDTDEGERRAERDARFVAEVLPLVDVLLRGARRLTHHDADAEDLLQETLARAYAGFGKFQPGSNLQAWLFRIQYNQWINAYRWKERRPAEVLSGGITDRELAGFGAHSSTGLRSAEAELLASLPDDDVRDAMARLSDGFRTVLYYADVEGYTYAETAALMNIPIGTVMSRVSRARIQLRRSLADADCARRFDSVVLHAA</sequence>
<dbReference type="RefSeq" id="WP_003931775.1">
    <property type="nucleotide sequence ID" value="NZ_JH814694.1"/>
</dbReference>
<evidence type="ECO:0000256" key="1">
    <source>
        <dbReference type="ARBA" id="ARBA00010641"/>
    </source>
</evidence>
<feature type="domain" description="RNA polymerase sigma factor 70 region 4 type 2" evidence="9">
    <location>
        <begin position="136"/>
        <end position="187"/>
    </location>
</feature>
<proteinExistence type="inferred from homology"/>
<dbReference type="PATRIC" id="fig|1194972.3.peg.3343"/>
<dbReference type="Pfam" id="PF04542">
    <property type="entry name" value="Sigma70_r2"/>
    <property type="match status" value="1"/>
</dbReference>
<dbReference type="NCBIfam" id="TIGR02937">
    <property type="entry name" value="sigma70-ECF"/>
    <property type="match status" value="1"/>
</dbReference>
<evidence type="ECO:0000256" key="4">
    <source>
        <dbReference type="ARBA" id="ARBA00023125"/>
    </source>
</evidence>
<comment type="caution">
    <text evidence="10">The sequence shown here is derived from an EMBL/GenBank/DDBJ whole genome shotgun (WGS) entry which is preliminary data.</text>
</comment>
<feature type="domain" description="RNA polymerase sigma-70 region 2" evidence="8">
    <location>
        <begin position="35"/>
        <end position="95"/>
    </location>
</feature>
<evidence type="ECO:0000259" key="8">
    <source>
        <dbReference type="Pfam" id="PF04542"/>
    </source>
</evidence>
<keyword evidence="4 6" id="KW-0238">DNA-binding</keyword>
<dbReference type="AlphaFoldDB" id="K0ULH3"/>
<evidence type="ECO:0000256" key="3">
    <source>
        <dbReference type="ARBA" id="ARBA00023082"/>
    </source>
</evidence>
<evidence type="ECO:0000256" key="7">
    <source>
        <dbReference type="SAM" id="MobiDB-lite"/>
    </source>
</evidence>
<dbReference type="GO" id="GO:0016987">
    <property type="term" value="F:sigma factor activity"/>
    <property type="evidence" value="ECO:0007669"/>
    <property type="project" value="UniProtKB-KW"/>
</dbReference>
<dbReference type="EMBL" id="ALQA01000036">
    <property type="protein sequence ID" value="EJZ07977.1"/>
    <property type="molecule type" value="Genomic_DNA"/>
</dbReference>
<organism evidence="10 11">
    <name type="scientific">Mycolicibacterium vaccae ATCC 25954</name>
    <dbReference type="NCBI Taxonomy" id="1194972"/>
    <lineage>
        <taxon>Bacteria</taxon>
        <taxon>Bacillati</taxon>
        <taxon>Actinomycetota</taxon>
        <taxon>Actinomycetes</taxon>
        <taxon>Mycobacteriales</taxon>
        <taxon>Mycobacteriaceae</taxon>
        <taxon>Mycolicibacterium</taxon>
    </lineage>
</organism>
<dbReference type="eggNOG" id="COG1595">
    <property type="taxonomic scope" value="Bacteria"/>
</dbReference>
<gene>
    <name evidence="10" type="ORF">MVAC_16746</name>
</gene>
<feature type="compositionally biased region" description="Acidic residues" evidence="7">
    <location>
        <begin position="1"/>
        <end position="14"/>
    </location>
</feature>
<protein>
    <recommendedName>
        <fullName evidence="6">RNA polymerase sigma factor</fullName>
    </recommendedName>
</protein>
<dbReference type="InterPro" id="IPR000838">
    <property type="entry name" value="RNA_pol_sigma70_ECF_CS"/>
</dbReference>
<dbReference type="GO" id="GO:0006352">
    <property type="term" value="P:DNA-templated transcription initiation"/>
    <property type="evidence" value="ECO:0007669"/>
    <property type="project" value="InterPro"/>
</dbReference>
<evidence type="ECO:0000313" key="10">
    <source>
        <dbReference type="EMBL" id="EJZ07977.1"/>
    </source>
</evidence>
<dbReference type="PROSITE" id="PS01063">
    <property type="entry name" value="SIGMA70_ECF"/>
    <property type="match status" value="1"/>
</dbReference>
<dbReference type="HOGENOM" id="CLU_047691_1_1_11"/>
<dbReference type="PANTHER" id="PTHR43133">
    <property type="entry name" value="RNA POLYMERASE ECF-TYPE SIGMA FACTO"/>
    <property type="match status" value="1"/>
</dbReference>
<accession>K0ULH3</accession>
<evidence type="ECO:0000256" key="2">
    <source>
        <dbReference type="ARBA" id="ARBA00023015"/>
    </source>
</evidence>
<dbReference type="InterPro" id="IPR013324">
    <property type="entry name" value="RNA_pol_sigma_r3/r4-like"/>
</dbReference>
<dbReference type="Proteomes" id="UP000006072">
    <property type="component" value="Unassembled WGS sequence"/>
</dbReference>
<dbReference type="Pfam" id="PF08281">
    <property type="entry name" value="Sigma70_r4_2"/>
    <property type="match status" value="1"/>
</dbReference>
<keyword evidence="5 6" id="KW-0804">Transcription</keyword>
<name>K0ULH3_MYCVA</name>
<dbReference type="SUPFAM" id="SSF88946">
    <property type="entry name" value="Sigma2 domain of RNA polymerase sigma factors"/>
    <property type="match status" value="1"/>
</dbReference>
<dbReference type="Gene3D" id="1.10.1740.10">
    <property type="match status" value="1"/>
</dbReference>
<reference evidence="10 11" key="1">
    <citation type="journal article" date="2012" name="J. Bacteriol.">
        <title>Complete Genome Sequence of Mycobacterium vaccae Type Strain ATCC 25954.</title>
        <authorList>
            <person name="Ho Y.S."/>
            <person name="Adroub S.A."/>
            <person name="Abadi M."/>
            <person name="Al Alwan B."/>
            <person name="Alkhateeb R."/>
            <person name="Gao G."/>
            <person name="Ragab A."/>
            <person name="Ali S."/>
            <person name="van Soolingen D."/>
            <person name="Bitter W."/>
            <person name="Pain A."/>
            <person name="Abdallah A.M."/>
        </authorList>
    </citation>
    <scope>NUCLEOTIDE SEQUENCE [LARGE SCALE GENOMIC DNA]</scope>
    <source>
        <strain evidence="10 11">ATCC 25954</strain>
    </source>
</reference>
<dbReference type="GO" id="GO:0006950">
    <property type="term" value="P:response to stress"/>
    <property type="evidence" value="ECO:0007669"/>
    <property type="project" value="UniProtKB-ARBA"/>
</dbReference>
<dbReference type="InterPro" id="IPR007627">
    <property type="entry name" value="RNA_pol_sigma70_r2"/>
</dbReference>
<dbReference type="InterPro" id="IPR014284">
    <property type="entry name" value="RNA_pol_sigma-70_dom"/>
</dbReference>
<dbReference type="InterPro" id="IPR036388">
    <property type="entry name" value="WH-like_DNA-bd_sf"/>
</dbReference>
<dbReference type="Gene3D" id="1.10.10.10">
    <property type="entry name" value="Winged helix-like DNA-binding domain superfamily/Winged helix DNA-binding domain"/>
    <property type="match status" value="1"/>
</dbReference>
<keyword evidence="3 6" id="KW-0731">Sigma factor</keyword>
<dbReference type="InterPro" id="IPR013249">
    <property type="entry name" value="RNA_pol_sigma70_r4_t2"/>
</dbReference>
<evidence type="ECO:0000313" key="11">
    <source>
        <dbReference type="Proteomes" id="UP000006072"/>
    </source>
</evidence>
<keyword evidence="2 6" id="KW-0805">Transcription regulation</keyword>
<dbReference type="PANTHER" id="PTHR43133:SF59">
    <property type="entry name" value="ECF RNA POLYMERASE SIGMA FACTOR SIGR"/>
    <property type="match status" value="1"/>
</dbReference>
<evidence type="ECO:0000256" key="5">
    <source>
        <dbReference type="ARBA" id="ARBA00023163"/>
    </source>
</evidence>
<dbReference type="SUPFAM" id="SSF88659">
    <property type="entry name" value="Sigma3 and sigma4 domains of RNA polymerase sigma factors"/>
    <property type="match status" value="1"/>
</dbReference>
<evidence type="ECO:0000256" key="6">
    <source>
        <dbReference type="RuleBase" id="RU000716"/>
    </source>
</evidence>
<dbReference type="GO" id="GO:0003677">
    <property type="term" value="F:DNA binding"/>
    <property type="evidence" value="ECO:0007669"/>
    <property type="project" value="UniProtKB-KW"/>
</dbReference>